<dbReference type="SUPFAM" id="SSF52799">
    <property type="entry name" value="(Phosphotyrosine protein) phosphatases II"/>
    <property type="match status" value="1"/>
</dbReference>
<dbReference type="SMART" id="SM00195">
    <property type="entry name" value="DSPc"/>
    <property type="match status" value="1"/>
</dbReference>
<dbReference type="AlphaFoldDB" id="A0A8J8SYP9"/>
<dbReference type="Gene3D" id="3.90.190.10">
    <property type="entry name" value="Protein tyrosine phosphatase superfamily"/>
    <property type="match status" value="1"/>
</dbReference>
<dbReference type="PROSITE" id="PS50054">
    <property type="entry name" value="TYR_PHOSPHATASE_DUAL"/>
    <property type="match status" value="1"/>
</dbReference>
<evidence type="ECO:0000256" key="2">
    <source>
        <dbReference type="ARBA" id="ARBA00013064"/>
    </source>
</evidence>
<comment type="similarity">
    <text evidence="1">Belongs to the protein-tyrosine phosphatase family. Non-receptor class dual specificity subfamily.</text>
</comment>
<reference evidence="7" key="1">
    <citation type="submission" date="2019-06" db="EMBL/GenBank/DDBJ databases">
        <authorList>
            <person name="Zheng W."/>
        </authorList>
    </citation>
    <scope>NUCLEOTIDE SEQUENCE</scope>
    <source>
        <strain evidence="7">QDHG01</strain>
    </source>
</reference>
<evidence type="ECO:0000313" key="8">
    <source>
        <dbReference type="Proteomes" id="UP000785679"/>
    </source>
</evidence>
<dbReference type="InterPro" id="IPR020422">
    <property type="entry name" value="TYR_PHOSPHATASE_DUAL_dom"/>
</dbReference>
<dbReference type="OrthoDB" id="311335at2759"/>
<sequence>MISSEEIPTCFNCQKPLPYGKSVKKDLPICQSCFDHIYELERLSLRKLSFDDADHILDNIYLGPEGSAIDLPYLQSLNIDRIVAAATYVVIKFPSELEYMHLHLDDSPQEDLMPHFEPVIAFIQKRPESNVLVHCASGISRSASFVIAYVMKTRGLGYQEGWEFVMSKRSIVYPNAGFKQQLIKYGEICKSKE</sequence>
<dbReference type="InterPro" id="IPR000340">
    <property type="entry name" value="Dual-sp_phosphatase_cat-dom"/>
</dbReference>
<dbReference type="InterPro" id="IPR016130">
    <property type="entry name" value="Tyr_Pase_AS"/>
</dbReference>
<dbReference type="Pfam" id="PF00782">
    <property type="entry name" value="DSPc"/>
    <property type="match status" value="1"/>
</dbReference>
<accession>A0A8J8SYP9</accession>
<evidence type="ECO:0000259" key="6">
    <source>
        <dbReference type="PROSITE" id="PS50056"/>
    </source>
</evidence>
<dbReference type="Proteomes" id="UP000785679">
    <property type="component" value="Unassembled WGS sequence"/>
</dbReference>
<evidence type="ECO:0000256" key="1">
    <source>
        <dbReference type="ARBA" id="ARBA00008601"/>
    </source>
</evidence>
<dbReference type="PANTHER" id="PTHR10159">
    <property type="entry name" value="DUAL SPECIFICITY PROTEIN PHOSPHATASE"/>
    <property type="match status" value="1"/>
</dbReference>
<dbReference type="GO" id="GO:0005737">
    <property type="term" value="C:cytoplasm"/>
    <property type="evidence" value="ECO:0007669"/>
    <property type="project" value="TreeGrafter"/>
</dbReference>
<dbReference type="EMBL" id="RRYP01015443">
    <property type="protein sequence ID" value="TNV75500.1"/>
    <property type="molecule type" value="Genomic_DNA"/>
</dbReference>
<dbReference type="PROSITE" id="PS50056">
    <property type="entry name" value="TYR_PHOSPHATASE_2"/>
    <property type="match status" value="1"/>
</dbReference>
<dbReference type="GO" id="GO:0004725">
    <property type="term" value="F:protein tyrosine phosphatase activity"/>
    <property type="evidence" value="ECO:0007669"/>
    <property type="project" value="UniProtKB-EC"/>
</dbReference>
<dbReference type="InterPro" id="IPR029021">
    <property type="entry name" value="Prot-tyrosine_phosphatase-like"/>
</dbReference>
<organism evidence="7 8">
    <name type="scientific">Halteria grandinella</name>
    <dbReference type="NCBI Taxonomy" id="5974"/>
    <lineage>
        <taxon>Eukaryota</taxon>
        <taxon>Sar</taxon>
        <taxon>Alveolata</taxon>
        <taxon>Ciliophora</taxon>
        <taxon>Intramacronucleata</taxon>
        <taxon>Spirotrichea</taxon>
        <taxon>Stichotrichia</taxon>
        <taxon>Sporadotrichida</taxon>
        <taxon>Halteriidae</taxon>
        <taxon>Halteria</taxon>
    </lineage>
</organism>
<feature type="domain" description="Tyrosine specific protein phosphatases" evidence="6">
    <location>
        <begin position="110"/>
        <end position="169"/>
    </location>
</feature>
<protein>
    <recommendedName>
        <fullName evidence="2">protein-tyrosine-phosphatase</fullName>
        <ecNumber evidence="2">3.1.3.48</ecNumber>
    </recommendedName>
</protein>
<dbReference type="CDD" id="cd14498">
    <property type="entry name" value="DSP"/>
    <property type="match status" value="1"/>
</dbReference>
<evidence type="ECO:0000313" key="7">
    <source>
        <dbReference type="EMBL" id="TNV75500.1"/>
    </source>
</evidence>
<gene>
    <name evidence="7" type="ORF">FGO68_gene8845</name>
</gene>
<proteinExistence type="inferred from homology"/>
<dbReference type="PROSITE" id="PS00383">
    <property type="entry name" value="TYR_PHOSPHATASE_1"/>
    <property type="match status" value="1"/>
</dbReference>
<evidence type="ECO:0000259" key="5">
    <source>
        <dbReference type="PROSITE" id="PS50054"/>
    </source>
</evidence>
<comment type="caution">
    <text evidence="7">The sequence shown here is derived from an EMBL/GenBank/DDBJ whole genome shotgun (WGS) entry which is preliminary data.</text>
</comment>
<keyword evidence="4" id="KW-0904">Protein phosphatase</keyword>
<dbReference type="GO" id="GO:0043409">
    <property type="term" value="P:negative regulation of MAPK cascade"/>
    <property type="evidence" value="ECO:0007669"/>
    <property type="project" value="TreeGrafter"/>
</dbReference>
<dbReference type="InterPro" id="IPR000387">
    <property type="entry name" value="Tyr_Pase_dom"/>
</dbReference>
<dbReference type="PANTHER" id="PTHR10159:SF519">
    <property type="entry name" value="DUAL SPECIFICITY PROTEIN PHOSPHATASE MPK3"/>
    <property type="match status" value="1"/>
</dbReference>
<evidence type="ECO:0000256" key="3">
    <source>
        <dbReference type="ARBA" id="ARBA00022801"/>
    </source>
</evidence>
<keyword evidence="8" id="KW-1185">Reference proteome</keyword>
<dbReference type="EC" id="3.1.3.48" evidence="2"/>
<feature type="domain" description="Tyrosine-protein phosphatase" evidence="5">
    <location>
        <begin position="52"/>
        <end position="191"/>
    </location>
</feature>
<keyword evidence="3" id="KW-0378">Hydrolase</keyword>
<name>A0A8J8SYP9_HALGN</name>
<evidence type="ECO:0000256" key="4">
    <source>
        <dbReference type="ARBA" id="ARBA00022912"/>
    </source>
</evidence>